<keyword evidence="9" id="KW-0406">Ion transport</keyword>
<dbReference type="Pfam" id="PF00474">
    <property type="entry name" value="SSF"/>
    <property type="match status" value="1"/>
</dbReference>
<proteinExistence type="inferred from homology"/>
<keyword evidence="3" id="KW-0813">Transport</keyword>
<evidence type="ECO:0000256" key="9">
    <source>
        <dbReference type="ARBA" id="ARBA00023065"/>
    </source>
</evidence>
<evidence type="ECO:0000256" key="2">
    <source>
        <dbReference type="ARBA" id="ARBA00006434"/>
    </source>
</evidence>
<evidence type="ECO:0000256" key="14">
    <source>
        <dbReference type="SAM" id="Phobius"/>
    </source>
</evidence>
<dbReference type="InterPro" id="IPR038377">
    <property type="entry name" value="Na/Glc_symporter_sf"/>
</dbReference>
<evidence type="ECO:0000256" key="13">
    <source>
        <dbReference type="RuleBase" id="RU362091"/>
    </source>
</evidence>
<feature type="transmembrane region" description="Helical" evidence="14">
    <location>
        <begin position="6"/>
        <end position="23"/>
    </location>
</feature>
<feature type="transmembrane region" description="Helical" evidence="14">
    <location>
        <begin position="71"/>
        <end position="93"/>
    </location>
</feature>
<evidence type="ECO:0000256" key="10">
    <source>
        <dbReference type="ARBA" id="ARBA00023136"/>
    </source>
</evidence>
<reference evidence="16" key="1">
    <citation type="journal article" date="2019" name="Int. J. Syst. Evol. Microbiol.">
        <title>The Global Catalogue of Microorganisms (GCM) 10K type strain sequencing project: providing services to taxonomists for standard genome sequencing and annotation.</title>
        <authorList>
            <consortium name="The Broad Institute Genomics Platform"/>
            <consortium name="The Broad Institute Genome Sequencing Center for Infectious Disease"/>
            <person name="Wu L."/>
            <person name="Ma J."/>
        </authorList>
    </citation>
    <scope>NUCLEOTIDE SEQUENCE [LARGE SCALE GENOMIC DNA]</scope>
    <source>
        <strain evidence="16">JCM 3369</strain>
    </source>
</reference>
<evidence type="ECO:0000313" key="16">
    <source>
        <dbReference type="Proteomes" id="UP001595955"/>
    </source>
</evidence>
<dbReference type="RefSeq" id="WP_122823673.1">
    <property type="nucleotide sequence ID" value="NZ_CP033325.1"/>
</dbReference>
<feature type="transmembrane region" description="Helical" evidence="14">
    <location>
        <begin position="43"/>
        <end position="65"/>
    </location>
</feature>
<evidence type="ECO:0000256" key="4">
    <source>
        <dbReference type="ARBA" id="ARBA00022475"/>
    </source>
</evidence>
<name>A0ABV9DA06_9MICO</name>
<dbReference type="Proteomes" id="UP001595955">
    <property type="component" value="Unassembled WGS sequence"/>
</dbReference>
<feature type="transmembrane region" description="Helical" evidence="14">
    <location>
        <begin position="365"/>
        <end position="383"/>
    </location>
</feature>
<dbReference type="CDD" id="cd11477">
    <property type="entry name" value="SLC5sbd_u1"/>
    <property type="match status" value="1"/>
</dbReference>
<evidence type="ECO:0000313" key="15">
    <source>
        <dbReference type="EMBL" id="MFC4555201.1"/>
    </source>
</evidence>
<feature type="transmembrane region" description="Helical" evidence="14">
    <location>
        <begin position="133"/>
        <end position="151"/>
    </location>
</feature>
<gene>
    <name evidence="15" type="ORF">ACFO3F_08055</name>
</gene>
<keyword evidence="11" id="KW-0739">Sodium transport</keyword>
<keyword evidence="10 14" id="KW-0472">Membrane</keyword>
<feature type="transmembrane region" description="Helical" evidence="14">
    <location>
        <begin position="314"/>
        <end position="344"/>
    </location>
</feature>
<feature type="transmembrane region" description="Helical" evidence="14">
    <location>
        <begin position="157"/>
        <end position="179"/>
    </location>
</feature>
<dbReference type="PROSITE" id="PS50283">
    <property type="entry name" value="NA_SOLUT_SYMP_3"/>
    <property type="match status" value="1"/>
</dbReference>
<evidence type="ECO:0000256" key="8">
    <source>
        <dbReference type="ARBA" id="ARBA00023053"/>
    </source>
</evidence>
<feature type="transmembrane region" description="Helical" evidence="14">
    <location>
        <begin position="395"/>
        <end position="418"/>
    </location>
</feature>
<comment type="caution">
    <text evidence="15">The sequence shown here is derived from an EMBL/GenBank/DDBJ whole genome shotgun (WGS) entry which is preliminary data.</text>
</comment>
<keyword evidence="8" id="KW-0915">Sodium</keyword>
<evidence type="ECO:0000256" key="7">
    <source>
        <dbReference type="ARBA" id="ARBA00022989"/>
    </source>
</evidence>
<comment type="similarity">
    <text evidence="2 13">Belongs to the sodium:solute symporter (SSF) (TC 2.A.21) family.</text>
</comment>
<evidence type="ECO:0000256" key="3">
    <source>
        <dbReference type="ARBA" id="ARBA00022448"/>
    </source>
</evidence>
<keyword evidence="7 14" id="KW-1133">Transmembrane helix</keyword>
<keyword evidence="4" id="KW-1003">Cell membrane</keyword>
<organism evidence="15 16">
    <name type="scientific">Georgenia faecalis</name>
    <dbReference type="NCBI Taxonomy" id="2483799"/>
    <lineage>
        <taxon>Bacteria</taxon>
        <taxon>Bacillati</taxon>
        <taxon>Actinomycetota</taxon>
        <taxon>Actinomycetes</taxon>
        <taxon>Micrococcales</taxon>
        <taxon>Bogoriellaceae</taxon>
        <taxon>Georgenia</taxon>
    </lineage>
</organism>
<evidence type="ECO:0000256" key="11">
    <source>
        <dbReference type="ARBA" id="ARBA00023201"/>
    </source>
</evidence>
<dbReference type="Gene3D" id="1.20.1730.10">
    <property type="entry name" value="Sodium/glucose cotransporter"/>
    <property type="match status" value="1"/>
</dbReference>
<accession>A0ABV9DA06</accession>
<dbReference type="PANTHER" id="PTHR48086:SF3">
    <property type="entry name" value="SODIUM_PROLINE SYMPORTER"/>
    <property type="match status" value="1"/>
</dbReference>
<comment type="subcellular location">
    <subcellularLocation>
        <location evidence="1">Cell membrane</location>
        <topology evidence="1">Multi-pass membrane protein</topology>
    </subcellularLocation>
</comment>
<feature type="transmembrane region" description="Helical" evidence="14">
    <location>
        <begin position="456"/>
        <end position="477"/>
    </location>
</feature>
<keyword evidence="5 14" id="KW-0812">Transmembrane</keyword>
<protein>
    <submittedName>
        <fullName evidence="15">Sodium:solute symporter family protein</fullName>
    </submittedName>
</protein>
<evidence type="ECO:0000256" key="1">
    <source>
        <dbReference type="ARBA" id="ARBA00004651"/>
    </source>
</evidence>
<feature type="transmembrane region" description="Helical" evidence="14">
    <location>
        <begin position="231"/>
        <end position="253"/>
    </location>
</feature>
<comment type="catalytic activity">
    <reaction evidence="12">
        <text>L-proline(in) + Na(+)(in) = L-proline(out) + Na(+)(out)</text>
        <dbReference type="Rhea" id="RHEA:28967"/>
        <dbReference type="ChEBI" id="CHEBI:29101"/>
        <dbReference type="ChEBI" id="CHEBI:60039"/>
    </reaction>
</comment>
<dbReference type="PANTHER" id="PTHR48086">
    <property type="entry name" value="SODIUM/PROLINE SYMPORTER-RELATED"/>
    <property type="match status" value="1"/>
</dbReference>
<keyword evidence="6" id="KW-0769">Symport</keyword>
<feature type="transmembrane region" description="Helical" evidence="14">
    <location>
        <begin position="186"/>
        <end position="211"/>
    </location>
</feature>
<evidence type="ECO:0000256" key="12">
    <source>
        <dbReference type="ARBA" id="ARBA00033708"/>
    </source>
</evidence>
<feature type="transmembrane region" description="Helical" evidence="14">
    <location>
        <begin position="274"/>
        <end position="294"/>
    </location>
</feature>
<evidence type="ECO:0000256" key="6">
    <source>
        <dbReference type="ARBA" id="ARBA00022847"/>
    </source>
</evidence>
<dbReference type="InterPro" id="IPR001734">
    <property type="entry name" value="Na/solute_symporter"/>
</dbReference>
<dbReference type="InterPro" id="IPR050277">
    <property type="entry name" value="Sodium:Solute_Symporter"/>
</dbReference>
<keyword evidence="16" id="KW-1185">Reference proteome</keyword>
<dbReference type="EMBL" id="JBHSGF010000005">
    <property type="protein sequence ID" value="MFC4555201.1"/>
    <property type="molecule type" value="Genomic_DNA"/>
</dbReference>
<evidence type="ECO:0000256" key="5">
    <source>
        <dbReference type="ARBA" id="ARBA00022692"/>
    </source>
</evidence>
<sequence length="508" mass="54878">MGSLDWIVIAGYFVLMVAIGWWAKKRVKTAKDFYVADGKIPWWLTGISHHMSGYSAAVFVGYAAMAYTLGFAVYVWWALSITVACTVGAIWFAPRWPRLRQRLGIISPLEYLTTRFNVATEQVLAWSGSALKIFDVAAKWSASAILLNVFADISIPWGILLVGGVTMVYSTIGGVWADVLTDFGQFVIQLVAAVVMLVIVLGQLGGFSALWTMWDQLPDAHSNPFNGNLTLGFFLAYCVISTLSYNGGTWNLAMRMISTPNGREARRSMIFSGALYLIWPLVLFVPMWAAPLLLPDLANPDQSYALMAQTYLPVGLVGLVLAGMFAHTMAMTASDANAISSVVVRDIIPSFRKGRSFLAERQELAWARLTTFLFIALSMGIALSSDSFGGVLGLLILWFGALVGPIAVPMLLGLLPAFRRSGPTAALISWALGLIVFALNKYAWPDAITGLGDHAQTVSVAAPVLVSIVAFVLIGIVKPENTPETDALIDSLATDEPAPDAQRSAVPA</sequence>
<feature type="transmembrane region" description="Helical" evidence="14">
    <location>
        <begin position="425"/>
        <end position="444"/>
    </location>
</feature>